<dbReference type="InterPro" id="IPR015943">
    <property type="entry name" value="WD40/YVTN_repeat-like_dom_sf"/>
</dbReference>
<comment type="caution">
    <text evidence="7">The sequence shown here is derived from an EMBL/GenBank/DDBJ whole genome shotgun (WGS) entry which is preliminary data.</text>
</comment>
<evidence type="ECO:0000256" key="1">
    <source>
        <dbReference type="ARBA" id="ARBA00004123"/>
    </source>
</evidence>
<evidence type="ECO:0000313" key="8">
    <source>
        <dbReference type="Proteomes" id="UP001527925"/>
    </source>
</evidence>
<comment type="subcellular location">
    <subcellularLocation>
        <location evidence="1">Nucleus</location>
    </subcellularLocation>
</comment>
<keyword evidence="4" id="KW-0539">Nucleus</keyword>
<name>A0ABR4N0G4_9FUNG</name>
<reference evidence="7 8" key="1">
    <citation type="submission" date="2023-09" db="EMBL/GenBank/DDBJ databases">
        <title>Pangenome analysis of Batrachochytrium dendrobatidis and related Chytrids.</title>
        <authorList>
            <person name="Yacoub M.N."/>
            <person name="Stajich J.E."/>
            <person name="James T.Y."/>
        </authorList>
    </citation>
    <scope>NUCLEOTIDE SEQUENCE [LARGE SCALE GENOMIC DNA]</scope>
    <source>
        <strain evidence="7 8">JEL0888</strain>
    </source>
</reference>
<dbReference type="SMART" id="SM00667">
    <property type="entry name" value="LisH"/>
    <property type="match status" value="1"/>
</dbReference>
<evidence type="ECO:0000313" key="7">
    <source>
        <dbReference type="EMBL" id="KAL2913007.1"/>
    </source>
</evidence>
<dbReference type="InterPro" id="IPR001680">
    <property type="entry name" value="WD40_rpt"/>
</dbReference>
<evidence type="ECO:0000256" key="5">
    <source>
        <dbReference type="PROSITE-ProRule" id="PRU00221"/>
    </source>
</evidence>
<organism evidence="7 8">
    <name type="scientific">Polyrhizophydium stewartii</name>
    <dbReference type="NCBI Taxonomy" id="2732419"/>
    <lineage>
        <taxon>Eukaryota</taxon>
        <taxon>Fungi</taxon>
        <taxon>Fungi incertae sedis</taxon>
        <taxon>Chytridiomycota</taxon>
        <taxon>Chytridiomycota incertae sedis</taxon>
        <taxon>Chytridiomycetes</taxon>
        <taxon>Rhizophydiales</taxon>
        <taxon>Rhizophydiales incertae sedis</taxon>
        <taxon>Polyrhizophydium</taxon>
    </lineage>
</organism>
<dbReference type="PANTHER" id="PTHR22846">
    <property type="entry name" value="WD40 REPEAT PROTEIN"/>
    <property type="match status" value="1"/>
</dbReference>
<dbReference type="InterPro" id="IPR045183">
    <property type="entry name" value="Ebi-like"/>
</dbReference>
<keyword evidence="3" id="KW-0677">Repeat</keyword>
<feature type="region of interest" description="Disordered" evidence="6">
    <location>
        <begin position="95"/>
        <end position="167"/>
    </location>
</feature>
<feature type="repeat" description="WD" evidence="5">
    <location>
        <begin position="186"/>
        <end position="220"/>
    </location>
</feature>
<dbReference type="PROSITE" id="PS50896">
    <property type="entry name" value="LISH"/>
    <property type="match status" value="1"/>
</dbReference>
<gene>
    <name evidence="7" type="ORF">HK105_207462</name>
</gene>
<evidence type="ECO:0000256" key="2">
    <source>
        <dbReference type="ARBA" id="ARBA00022574"/>
    </source>
</evidence>
<dbReference type="Gene3D" id="1.20.960.30">
    <property type="match status" value="1"/>
</dbReference>
<protein>
    <recommendedName>
        <fullName evidence="9">WD40 repeat-like protein</fullName>
    </recommendedName>
</protein>
<dbReference type="Pfam" id="PF00400">
    <property type="entry name" value="WD40"/>
    <property type="match status" value="6"/>
</dbReference>
<dbReference type="Proteomes" id="UP001527925">
    <property type="component" value="Unassembled WGS sequence"/>
</dbReference>
<feature type="repeat" description="WD" evidence="5">
    <location>
        <begin position="451"/>
        <end position="492"/>
    </location>
</feature>
<evidence type="ECO:0008006" key="9">
    <source>
        <dbReference type="Google" id="ProtNLM"/>
    </source>
</evidence>
<feature type="repeat" description="WD" evidence="5">
    <location>
        <begin position="239"/>
        <end position="270"/>
    </location>
</feature>
<dbReference type="PROSITE" id="PS50082">
    <property type="entry name" value="WD_REPEATS_2"/>
    <property type="match status" value="6"/>
</dbReference>
<dbReference type="InterPro" id="IPR036322">
    <property type="entry name" value="WD40_repeat_dom_sf"/>
</dbReference>
<dbReference type="SMART" id="SM00320">
    <property type="entry name" value="WD40"/>
    <property type="match status" value="8"/>
</dbReference>
<dbReference type="SUPFAM" id="SSF50978">
    <property type="entry name" value="WD40 repeat-like"/>
    <property type="match status" value="1"/>
</dbReference>
<feature type="repeat" description="WD" evidence="5">
    <location>
        <begin position="405"/>
        <end position="450"/>
    </location>
</feature>
<dbReference type="InterPro" id="IPR006594">
    <property type="entry name" value="LisH"/>
</dbReference>
<dbReference type="InterPro" id="IPR020472">
    <property type="entry name" value="WD40_PAC1"/>
</dbReference>
<feature type="compositionally biased region" description="Basic and acidic residues" evidence="6">
    <location>
        <begin position="146"/>
        <end position="158"/>
    </location>
</feature>
<feature type="repeat" description="WD" evidence="5">
    <location>
        <begin position="363"/>
        <end position="404"/>
    </location>
</feature>
<dbReference type="PANTHER" id="PTHR22846:SF2">
    <property type="entry name" value="F-BOX-LIKE_WD REPEAT-CONTAINING PROTEIN EBI"/>
    <property type="match status" value="1"/>
</dbReference>
<dbReference type="EMBL" id="JADGIZ020000053">
    <property type="protein sequence ID" value="KAL2913007.1"/>
    <property type="molecule type" value="Genomic_DNA"/>
</dbReference>
<sequence>MSITSDEVNYLVYRYLLESGFSHSTFAFQHETAIHRVEVKGSAVRPGALISLLQKGLQYLEVETHIQQNGAEKRCVAPFTLLGPHECQIVPVEYEEEFDERPGKRPVKRDEQPRRDRRDDRKGSSKRNDKRSRKESIPTDELVESAGRKVDYANHDDGAPPDAEMDVDAPTGAVARQFSPSEIRVLTGHTSEVFVCSWNPRELLLATGSGDGTARIWDVSDPASGDSTPAPILLSHSTRNGESKDVTTLDWNPEGTCLATGSYDGLARVWRKDGEIKFIMRKHQGPIFSLKWSKNGELILSGSVDKTAIVWDAKTGEARQQFQFHSAPTLDVDWRDDSTFATCSTDKQIYVCQLGSLEPLRQYSGHEHEVNAIKWDPSGTYLASCSDDRTAKIWSPDQDEMVWEFSGHEKEIYTMRWSPSTADNRLLLATASFDGRVRIWNVQTGTCLFVLEGHTEAVYSVSFSPNARYLASGSFDQHVKIWSMRDGSLLKTYHGDGGVFEVGWNSTGDRVAACYSDSKASRSVVVLMTGLRD</sequence>
<feature type="compositionally biased region" description="Basic and acidic residues" evidence="6">
    <location>
        <begin position="100"/>
        <end position="137"/>
    </location>
</feature>
<dbReference type="InterPro" id="IPR019775">
    <property type="entry name" value="WD40_repeat_CS"/>
</dbReference>
<evidence type="ECO:0000256" key="3">
    <source>
        <dbReference type="ARBA" id="ARBA00022737"/>
    </source>
</evidence>
<dbReference type="PRINTS" id="PR00320">
    <property type="entry name" value="GPROTEINBRPT"/>
</dbReference>
<dbReference type="PROSITE" id="PS50294">
    <property type="entry name" value="WD_REPEATS_REGION"/>
    <property type="match status" value="6"/>
</dbReference>
<evidence type="ECO:0000256" key="6">
    <source>
        <dbReference type="SAM" id="MobiDB-lite"/>
    </source>
</evidence>
<keyword evidence="2 5" id="KW-0853">WD repeat</keyword>
<feature type="repeat" description="WD" evidence="5">
    <location>
        <begin position="280"/>
        <end position="321"/>
    </location>
</feature>
<proteinExistence type="predicted"/>
<dbReference type="Gene3D" id="2.130.10.10">
    <property type="entry name" value="YVTN repeat-like/Quinoprotein amine dehydrogenase"/>
    <property type="match status" value="1"/>
</dbReference>
<evidence type="ECO:0000256" key="4">
    <source>
        <dbReference type="ARBA" id="ARBA00023242"/>
    </source>
</evidence>
<keyword evidence="8" id="KW-1185">Reference proteome</keyword>
<dbReference type="CDD" id="cd00200">
    <property type="entry name" value="WD40"/>
    <property type="match status" value="1"/>
</dbReference>
<dbReference type="PROSITE" id="PS00678">
    <property type="entry name" value="WD_REPEATS_1"/>
    <property type="match status" value="3"/>
</dbReference>
<accession>A0ABR4N0G4</accession>
<dbReference type="Pfam" id="PF08513">
    <property type="entry name" value="LisH"/>
    <property type="match status" value="1"/>
</dbReference>